<name>A0A1X9NQG0_9GAMM</name>
<organism evidence="4 5">
    <name type="scientific">Oceanicoccus sagamiensis</name>
    <dbReference type="NCBI Taxonomy" id="716816"/>
    <lineage>
        <taxon>Bacteria</taxon>
        <taxon>Pseudomonadati</taxon>
        <taxon>Pseudomonadota</taxon>
        <taxon>Gammaproteobacteria</taxon>
        <taxon>Cellvibrionales</taxon>
        <taxon>Spongiibacteraceae</taxon>
        <taxon>Oceanicoccus</taxon>
    </lineage>
</organism>
<evidence type="ECO:0000313" key="4">
    <source>
        <dbReference type="EMBL" id="ARN76063.1"/>
    </source>
</evidence>
<feature type="chain" id="PRO_5012168801" description="PEP-CTERM protein-sorting domain-containing protein" evidence="1">
    <location>
        <begin position="26"/>
        <end position="226"/>
    </location>
</feature>
<dbReference type="Pfam" id="PF04862">
    <property type="entry name" value="DUF642"/>
    <property type="match status" value="1"/>
</dbReference>
<reference evidence="4 5" key="1">
    <citation type="submission" date="2016-11" db="EMBL/GenBank/DDBJ databases">
        <title>Trade-off between light-utilization and light-protection in marine flavobacteria.</title>
        <authorList>
            <person name="Kumagai Y."/>
        </authorList>
    </citation>
    <scope>NUCLEOTIDE SEQUENCE [LARGE SCALE GENOMIC DNA]</scope>
    <source>
        <strain evidence="4 5">NBRC 107125</strain>
    </source>
</reference>
<keyword evidence="5" id="KW-1185">Reference proteome</keyword>
<dbReference type="Gene3D" id="2.60.120.260">
    <property type="entry name" value="Galactose-binding domain-like"/>
    <property type="match status" value="1"/>
</dbReference>
<accession>A0A1X9NQG0</accession>
<evidence type="ECO:0000259" key="3">
    <source>
        <dbReference type="Pfam" id="PF07589"/>
    </source>
</evidence>
<keyword evidence="1" id="KW-0732">Signal</keyword>
<evidence type="ECO:0000313" key="5">
    <source>
        <dbReference type="Proteomes" id="UP000193450"/>
    </source>
</evidence>
<dbReference type="Proteomes" id="UP000193450">
    <property type="component" value="Chromosome"/>
</dbReference>
<evidence type="ECO:0008006" key="6">
    <source>
        <dbReference type="Google" id="ProtNLM"/>
    </source>
</evidence>
<dbReference type="AlphaFoldDB" id="A0A1X9NQG0"/>
<dbReference type="KEGG" id="osg:BST96_19355"/>
<dbReference type="NCBIfam" id="TIGR02595">
    <property type="entry name" value="PEP_CTERM"/>
    <property type="match status" value="1"/>
</dbReference>
<dbReference type="Pfam" id="PF07589">
    <property type="entry name" value="PEP-CTERM"/>
    <property type="match status" value="1"/>
</dbReference>
<dbReference type="RefSeq" id="WP_085760263.1">
    <property type="nucleotide sequence ID" value="NZ_CP019343.1"/>
</dbReference>
<feature type="signal peptide" evidence="1">
    <location>
        <begin position="1"/>
        <end position="25"/>
    </location>
</feature>
<gene>
    <name evidence="4" type="ORF">BST96_19355</name>
</gene>
<evidence type="ECO:0000259" key="2">
    <source>
        <dbReference type="Pfam" id="PF04862"/>
    </source>
</evidence>
<dbReference type="InterPro" id="IPR013424">
    <property type="entry name" value="Ice-binding_C"/>
</dbReference>
<feature type="domain" description="DUF642" evidence="2">
    <location>
        <begin position="27"/>
        <end position="191"/>
    </location>
</feature>
<evidence type="ECO:0000256" key="1">
    <source>
        <dbReference type="SAM" id="SignalP"/>
    </source>
</evidence>
<sequence length="226" mass="23916">MSQLTITSSITATLAGLVLAASANANLIVNGGFEEAPTGSPIGGGSGWNYYDADDINGWDGDNLELWIGRNPDAYEGDYHAELNAHGQNGENWVISQTFDTVIGQTYDLFFAYSARRGDADSSSEVFEVEVNGTIAGTTDDFSYTIEDHTKNTWIEFSESFVATSTSSTLSFASIVPYSATVGNFLDAVSVTADTTPTGQSIPEPGSLALLALGLAGLRLSRKKAK</sequence>
<proteinExistence type="predicted"/>
<dbReference type="OrthoDB" id="5761316at2"/>
<feature type="domain" description="Ice-binding protein C-terminal" evidence="3">
    <location>
        <begin position="201"/>
        <end position="223"/>
    </location>
</feature>
<protein>
    <recommendedName>
        <fullName evidence="6">PEP-CTERM protein-sorting domain-containing protein</fullName>
    </recommendedName>
</protein>
<dbReference type="EMBL" id="CP019343">
    <property type="protein sequence ID" value="ARN76063.1"/>
    <property type="molecule type" value="Genomic_DNA"/>
</dbReference>
<dbReference type="STRING" id="716816.BST96_19355"/>
<dbReference type="InterPro" id="IPR006946">
    <property type="entry name" value="DGR2-like_dom"/>
</dbReference>